<keyword evidence="1" id="KW-0175">Coiled coil</keyword>
<evidence type="ECO:0000313" key="3">
    <source>
        <dbReference type="EMBL" id="KAF5758753.1"/>
    </source>
</evidence>
<name>A0A9K3DR43_HELAN</name>
<protein>
    <submittedName>
        <fullName evidence="3">Uncharacterized protein</fullName>
    </submittedName>
</protein>
<feature type="region of interest" description="Disordered" evidence="2">
    <location>
        <begin position="540"/>
        <end position="566"/>
    </location>
</feature>
<feature type="compositionally biased region" description="Polar residues" evidence="2">
    <location>
        <begin position="372"/>
        <end position="395"/>
    </location>
</feature>
<dbReference type="Gramene" id="mRNA:HanXRQr2_Chr16g0732931">
    <property type="protein sequence ID" value="CDS:HanXRQr2_Chr16g0732931.1"/>
    <property type="gene ID" value="HanXRQr2_Chr16g0732931"/>
</dbReference>
<sequence length="566" mass="63861">MNIACYLSDPPKGFETYKSLIVGLNTCRLAHSLRENPVIREDWIKDFRDNSTAKKGDSVIKSKVRGTEVSISEQDIRDVLLFGDAADDPIEYSKEKVMDVLVKMSYEGATPPPTIKKLLHPYWRLLAHIYLVCISGNKSGLDKLTLKQTSAVVSVVEGWMYNYSKSVFDDMFVNVKTLNEKCWYRFPRFIQMILEKKYPKLPVTVKTYDAKMMNHLVFTWINQKSRDNVGVKYENKRALTKFGTFAEIQEAAPTQINAIVAEEHDVEIIEPPVGVQEPIENVDLTGIESEEDVGDDRMIEDEEEDEHVDESETETEIMDEGLTAETVHVSPPHDEPVSTTEATAVDRSLEEPDANLPPRKRSRRDPRLSDEVNIQATSETSNPTDTSQPKINYTPSELNPKIIDFILDERTAMYMPAPKPGEGSSSGPSEADVIRAAELLQAAAVQVEATVKLKQVETPETAAIAYSSDSEDLFEENETTILMRRISTFEEDKIFKDAQIASLMEELVVKNQKINELETNLGALSAIVMDMKQKLEGKFPKEFVDPAKESTTEERESSKENSMKKQ</sequence>
<comment type="caution">
    <text evidence="3">The sequence shown here is derived from an EMBL/GenBank/DDBJ whole genome shotgun (WGS) entry which is preliminary data.</text>
</comment>
<dbReference type="EMBL" id="MNCJ02000331">
    <property type="protein sequence ID" value="KAF5758753.1"/>
    <property type="molecule type" value="Genomic_DNA"/>
</dbReference>
<proteinExistence type="predicted"/>
<evidence type="ECO:0000313" key="4">
    <source>
        <dbReference type="Proteomes" id="UP000215914"/>
    </source>
</evidence>
<gene>
    <name evidence="3" type="ORF">HanXRQr2_Chr16g0732931</name>
</gene>
<dbReference type="Proteomes" id="UP000215914">
    <property type="component" value="Unassembled WGS sequence"/>
</dbReference>
<dbReference type="AlphaFoldDB" id="A0A9K3DR43"/>
<organism evidence="3 4">
    <name type="scientific">Helianthus annuus</name>
    <name type="common">Common sunflower</name>
    <dbReference type="NCBI Taxonomy" id="4232"/>
    <lineage>
        <taxon>Eukaryota</taxon>
        <taxon>Viridiplantae</taxon>
        <taxon>Streptophyta</taxon>
        <taxon>Embryophyta</taxon>
        <taxon>Tracheophyta</taxon>
        <taxon>Spermatophyta</taxon>
        <taxon>Magnoliopsida</taxon>
        <taxon>eudicotyledons</taxon>
        <taxon>Gunneridae</taxon>
        <taxon>Pentapetalae</taxon>
        <taxon>asterids</taxon>
        <taxon>campanulids</taxon>
        <taxon>Asterales</taxon>
        <taxon>Asteraceae</taxon>
        <taxon>Asteroideae</taxon>
        <taxon>Heliantheae alliance</taxon>
        <taxon>Heliantheae</taxon>
        <taxon>Helianthus</taxon>
    </lineage>
</organism>
<feature type="region of interest" description="Disordered" evidence="2">
    <location>
        <begin position="285"/>
        <end position="395"/>
    </location>
</feature>
<feature type="coiled-coil region" evidence="1">
    <location>
        <begin position="500"/>
        <end position="534"/>
    </location>
</feature>
<evidence type="ECO:0000256" key="1">
    <source>
        <dbReference type="SAM" id="Coils"/>
    </source>
</evidence>
<reference evidence="3" key="2">
    <citation type="submission" date="2020-06" db="EMBL/GenBank/DDBJ databases">
        <title>Helianthus annuus Genome sequencing and assembly Release 2.</title>
        <authorList>
            <person name="Gouzy J."/>
            <person name="Langlade N."/>
            <person name="Munos S."/>
        </authorList>
    </citation>
    <scope>NUCLEOTIDE SEQUENCE</scope>
    <source>
        <tissue evidence="3">Leaves</tissue>
    </source>
</reference>
<accession>A0A9K3DR43</accession>
<keyword evidence="4" id="KW-1185">Reference proteome</keyword>
<reference evidence="3" key="1">
    <citation type="journal article" date="2017" name="Nature">
        <title>The sunflower genome provides insights into oil metabolism, flowering and Asterid evolution.</title>
        <authorList>
            <person name="Badouin H."/>
            <person name="Gouzy J."/>
            <person name="Grassa C.J."/>
            <person name="Murat F."/>
            <person name="Staton S.E."/>
            <person name="Cottret L."/>
            <person name="Lelandais-Briere C."/>
            <person name="Owens G.L."/>
            <person name="Carrere S."/>
            <person name="Mayjonade B."/>
            <person name="Legrand L."/>
            <person name="Gill N."/>
            <person name="Kane N.C."/>
            <person name="Bowers J.E."/>
            <person name="Hubner S."/>
            <person name="Bellec A."/>
            <person name="Berard A."/>
            <person name="Berges H."/>
            <person name="Blanchet N."/>
            <person name="Boniface M.C."/>
            <person name="Brunel D."/>
            <person name="Catrice O."/>
            <person name="Chaidir N."/>
            <person name="Claudel C."/>
            <person name="Donnadieu C."/>
            <person name="Faraut T."/>
            <person name="Fievet G."/>
            <person name="Helmstetter N."/>
            <person name="King M."/>
            <person name="Knapp S.J."/>
            <person name="Lai Z."/>
            <person name="Le Paslier M.C."/>
            <person name="Lippi Y."/>
            <person name="Lorenzon L."/>
            <person name="Mandel J.R."/>
            <person name="Marage G."/>
            <person name="Marchand G."/>
            <person name="Marquand E."/>
            <person name="Bret-Mestries E."/>
            <person name="Morien E."/>
            <person name="Nambeesan S."/>
            <person name="Nguyen T."/>
            <person name="Pegot-Espagnet P."/>
            <person name="Pouilly N."/>
            <person name="Raftis F."/>
            <person name="Sallet E."/>
            <person name="Schiex T."/>
            <person name="Thomas J."/>
            <person name="Vandecasteele C."/>
            <person name="Vares D."/>
            <person name="Vear F."/>
            <person name="Vautrin S."/>
            <person name="Crespi M."/>
            <person name="Mangin B."/>
            <person name="Burke J.M."/>
            <person name="Salse J."/>
            <person name="Munos S."/>
            <person name="Vincourt P."/>
            <person name="Rieseberg L.H."/>
            <person name="Langlade N.B."/>
        </authorList>
    </citation>
    <scope>NUCLEOTIDE SEQUENCE</scope>
    <source>
        <tissue evidence="3">Leaves</tissue>
    </source>
</reference>
<feature type="compositionally biased region" description="Acidic residues" evidence="2">
    <location>
        <begin position="288"/>
        <end position="319"/>
    </location>
</feature>
<evidence type="ECO:0000256" key="2">
    <source>
        <dbReference type="SAM" id="MobiDB-lite"/>
    </source>
</evidence>